<proteinExistence type="predicted"/>
<dbReference type="InterPro" id="IPR023210">
    <property type="entry name" value="NADP_OxRdtase_dom"/>
</dbReference>
<dbReference type="Proteomes" id="UP000582659">
    <property type="component" value="Unassembled WGS sequence"/>
</dbReference>
<dbReference type="Gene3D" id="3.20.20.100">
    <property type="entry name" value="NADP-dependent oxidoreductase domain"/>
    <property type="match status" value="1"/>
</dbReference>
<dbReference type="PROSITE" id="PS00798">
    <property type="entry name" value="ALDOKETO_REDUCTASE_1"/>
    <property type="match status" value="1"/>
</dbReference>
<comment type="caution">
    <text evidence="2">The sequence shown here is derived from an EMBL/GenBank/DDBJ whole genome shotgun (WGS) entry which is preliminary data.</text>
</comment>
<evidence type="ECO:0000259" key="1">
    <source>
        <dbReference type="Pfam" id="PF00248"/>
    </source>
</evidence>
<dbReference type="OrthoDB" id="416253at2759"/>
<dbReference type="EMBL" id="CAJFCV020000006">
    <property type="protein sequence ID" value="CAG9132224.1"/>
    <property type="molecule type" value="Genomic_DNA"/>
</dbReference>
<dbReference type="SUPFAM" id="SSF51430">
    <property type="entry name" value="NAD(P)-linked oxidoreductase"/>
    <property type="match status" value="1"/>
</dbReference>
<sequence length="142" mass="15887">MSTITLQNGIEMPIVGLGTWQTINEDGIKAIQGALDAGYRLIDTASAYNNEEEVGKALEEYFKSGKLSRKDVFITTKLWCNNSRPEDVEPTLRKQLAALRTDYVDLYLIHHPTAYNMPSFFVAPSPNSMQIFMSPVDMVAIP</sequence>
<evidence type="ECO:0000313" key="2">
    <source>
        <dbReference type="EMBL" id="CAD5235687.1"/>
    </source>
</evidence>
<organism evidence="2 3">
    <name type="scientific">Bursaphelenchus xylophilus</name>
    <name type="common">Pinewood nematode worm</name>
    <name type="synonym">Aphelenchoides xylophilus</name>
    <dbReference type="NCBI Taxonomy" id="6326"/>
    <lineage>
        <taxon>Eukaryota</taxon>
        <taxon>Metazoa</taxon>
        <taxon>Ecdysozoa</taxon>
        <taxon>Nematoda</taxon>
        <taxon>Chromadorea</taxon>
        <taxon>Rhabditida</taxon>
        <taxon>Tylenchina</taxon>
        <taxon>Tylenchomorpha</taxon>
        <taxon>Aphelenchoidea</taxon>
        <taxon>Aphelenchoididae</taxon>
        <taxon>Bursaphelenchus</taxon>
    </lineage>
</organism>
<dbReference type="PRINTS" id="PR00069">
    <property type="entry name" value="ALDKETRDTASE"/>
</dbReference>
<gene>
    <name evidence="2" type="ORF">BXYJ_LOCUS15778</name>
</gene>
<dbReference type="InterPro" id="IPR036812">
    <property type="entry name" value="NAD(P)_OxRdtase_dom_sf"/>
</dbReference>
<dbReference type="SMR" id="A0A7I8X9S5"/>
<dbReference type="PANTHER" id="PTHR11732">
    <property type="entry name" value="ALDO/KETO REDUCTASE"/>
    <property type="match status" value="1"/>
</dbReference>
<dbReference type="AlphaFoldDB" id="A0A7I8X9S5"/>
<reference evidence="2" key="1">
    <citation type="submission" date="2020-09" db="EMBL/GenBank/DDBJ databases">
        <authorList>
            <person name="Kikuchi T."/>
        </authorList>
    </citation>
    <scope>NUCLEOTIDE SEQUENCE</scope>
    <source>
        <strain evidence="2">Ka4C1</strain>
    </source>
</reference>
<dbReference type="Proteomes" id="UP000659654">
    <property type="component" value="Unassembled WGS sequence"/>
</dbReference>
<dbReference type="InterPro" id="IPR018170">
    <property type="entry name" value="Aldo/ket_reductase_CS"/>
</dbReference>
<dbReference type="InterPro" id="IPR020471">
    <property type="entry name" value="AKR"/>
</dbReference>
<accession>A0A7I8X9S5</accession>
<evidence type="ECO:0000313" key="3">
    <source>
        <dbReference type="Proteomes" id="UP000659654"/>
    </source>
</evidence>
<dbReference type="EMBL" id="CAJFDI010000006">
    <property type="protein sequence ID" value="CAD5235687.1"/>
    <property type="molecule type" value="Genomic_DNA"/>
</dbReference>
<dbReference type="Pfam" id="PF00248">
    <property type="entry name" value="Aldo_ket_red"/>
    <property type="match status" value="1"/>
</dbReference>
<name>A0A7I8X9S5_BURXY</name>
<keyword evidence="3" id="KW-1185">Reference proteome</keyword>
<feature type="domain" description="NADP-dependent oxidoreductase" evidence="1">
    <location>
        <begin position="16"/>
        <end position="115"/>
    </location>
</feature>
<dbReference type="GO" id="GO:0016491">
    <property type="term" value="F:oxidoreductase activity"/>
    <property type="evidence" value="ECO:0007669"/>
    <property type="project" value="InterPro"/>
</dbReference>
<protein>
    <submittedName>
        <fullName evidence="2">(pine wood nematode) hypothetical protein</fullName>
    </submittedName>
</protein>